<dbReference type="EMBL" id="AILX01000012">
    <property type="protein sequence ID" value="EJF85014.1"/>
    <property type="molecule type" value="Genomic_DNA"/>
</dbReference>
<dbReference type="AlphaFoldDB" id="J0QPS6"/>
<name>J0QPS6_9HYPH</name>
<dbReference type="HOGENOM" id="CLU_2477056_0_0_5"/>
<protein>
    <recommendedName>
        <fullName evidence="3">Trimeric autotransporter adhesin YadA-like stalk domain-containing protein</fullName>
    </recommendedName>
</protein>
<dbReference type="STRING" id="1094564.MCW_00900"/>
<dbReference type="RefSeq" id="WP_006925714.1">
    <property type="nucleotide sequence ID" value="NZ_JH725102.1"/>
</dbReference>
<comment type="caution">
    <text evidence="1">The sequence shown here is derived from an EMBL/GenBank/DDBJ whole genome shotgun (WGS) entry which is preliminary data.</text>
</comment>
<accession>J0QPS6</accession>
<evidence type="ECO:0000313" key="1">
    <source>
        <dbReference type="EMBL" id="EJF85014.1"/>
    </source>
</evidence>
<reference evidence="1 2" key="1">
    <citation type="submission" date="2012-03" db="EMBL/GenBank/DDBJ databases">
        <title>The Genome Sequence of Bartonella washoensis 085-0475.</title>
        <authorList>
            <consortium name="The Broad Institute Genome Sequencing Platform"/>
            <consortium name="The Broad Institute Genome Sequencing Center for Infectious Disease"/>
            <person name="Feldgarden M."/>
            <person name="Kirby J."/>
            <person name="Kosoy M."/>
            <person name="Birtles R."/>
            <person name="Probert W.S."/>
            <person name="Chiaraviglio L."/>
            <person name="Young S.K."/>
            <person name="Zeng Q."/>
            <person name="Gargeya S."/>
            <person name="Fitzgerald M."/>
            <person name="Haas B."/>
            <person name="Abouelleil A."/>
            <person name="Alvarado L."/>
            <person name="Arachchi H.M."/>
            <person name="Berlin A."/>
            <person name="Chapman S.B."/>
            <person name="Gearin G."/>
            <person name="Goldberg J."/>
            <person name="Griggs A."/>
            <person name="Gujja S."/>
            <person name="Hansen M."/>
            <person name="Heiman D."/>
            <person name="Howarth C."/>
            <person name="Larimer J."/>
            <person name="Lui A."/>
            <person name="MacDonald P.J.P."/>
            <person name="McCowen C."/>
            <person name="Montmayeur A."/>
            <person name="Murphy C."/>
            <person name="Neiman D."/>
            <person name="Pearson M."/>
            <person name="Priest M."/>
            <person name="Roberts A."/>
            <person name="Saif S."/>
            <person name="Shea T."/>
            <person name="Sisk P."/>
            <person name="Stolte C."/>
            <person name="Sykes S."/>
            <person name="Wortman J."/>
            <person name="Nusbaum C."/>
            <person name="Birren B."/>
        </authorList>
    </citation>
    <scope>NUCLEOTIDE SEQUENCE [LARGE SCALE GENOMIC DNA]</scope>
    <source>
        <strain evidence="1 2">085-0475</strain>
    </source>
</reference>
<gene>
    <name evidence="1" type="ORF">MCW_00900</name>
</gene>
<dbReference type="Gene3D" id="2.150.10.10">
    <property type="entry name" value="Serralysin-like metalloprotease, C-terminal"/>
    <property type="match status" value="1"/>
</dbReference>
<evidence type="ECO:0000313" key="2">
    <source>
        <dbReference type="Proteomes" id="UP000002646"/>
    </source>
</evidence>
<dbReference type="Proteomes" id="UP000002646">
    <property type="component" value="Unassembled WGS sequence"/>
</dbReference>
<dbReference type="InterPro" id="IPR011049">
    <property type="entry name" value="Serralysin-like_metalloprot_C"/>
</dbReference>
<organism evidence="1 2">
    <name type="scientific">Cardidatus Bartonella washoeensis 085-0475</name>
    <dbReference type="NCBI Taxonomy" id="1094564"/>
    <lineage>
        <taxon>Bacteria</taxon>
        <taxon>Pseudomonadati</taxon>
        <taxon>Pseudomonadota</taxon>
        <taxon>Alphaproteobacteria</taxon>
        <taxon>Hyphomicrobiales</taxon>
        <taxon>Bartonellaceae</taxon>
        <taxon>Bartonella</taxon>
    </lineage>
</organism>
<sequence>MRSVLYDKNADTTVNYTSITLGGNKSEGLVALLNVKDGKINADSHDAINGSQINKIPQDVANYFGGDAAFENGTFKGPQCSLIYCFC</sequence>
<dbReference type="PATRIC" id="fig|1094564.3.peg.1033"/>
<evidence type="ECO:0008006" key="3">
    <source>
        <dbReference type="Google" id="ProtNLM"/>
    </source>
</evidence>
<proteinExistence type="predicted"/>